<organism evidence="5 6">
    <name type="scientific">Stappia taiwanensis</name>
    <dbReference type="NCBI Taxonomy" id="992267"/>
    <lineage>
        <taxon>Bacteria</taxon>
        <taxon>Pseudomonadati</taxon>
        <taxon>Pseudomonadota</taxon>
        <taxon>Alphaproteobacteria</taxon>
        <taxon>Hyphomicrobiales</taxon>
        <taxon>Stappiaceae</taxon>
        <taxon>Stappia</taxon>
    </lineage>
</organism>
<reference evidence="5 6" key="1">
    <citation type="submission" date="2020-07" db="EMBL/GenBank/DDBJ databases">
        <authorList>
            <person name="Li M."/>
        </authorList>
    </citation>
    <scope>NUCLEOTIDE SEQUENCE [LARGE SCALE GENOMIC DNA]</scope>
    <source>
        <strain evidence="5 6">DSM 23284</strain>
    </source>
</reference>
<dbReference type="Gene3D" id="1.10.10.10">
    <property type="entry name" value="Winged helix-like DNA-binding domain superfamily/Winged helix DNA-binding domain"/>
    <property type="match status" value="1"/>
</dbReference>
<evidence type="ECO:0000259" key="4">
    <source>
        <dbReference type="Pfam" id="PF20803"/>
    </source>
</evidence>
<accession>A0A838XU09</accession>
<dbReference type="PANTHER" id="PTHR30319">
    <property type="entry name" value="PHENYLACETIC ACID REGULATOR-RELATED TRANSCRIPTIONAL REPRESSOR"/>
    <property type="match status" value="1"/>
</dbReference>
<keyword evidence="6" id="KW-1185">Reference proteome</keyword>
<dbReference type="AlphaFoldDB" id="A0A838XU09"/>
<gene>
    <name evidence="5" type="ORF">H1W37_02665</name>
</gene>
<dbReference type="Proteomes" id="UP000559404">
    <property type="component" value="Unassembled WGS sequence"/>
</dbReference>
<feature type="region of interest" description="Disordered" evidence="1">
    <location>
        <begin position="13"/>
        <end position="44"/>
    </location>
</feature>
<evidence type="ECO:0000313" key="6">
    <source>
        <dbReference type="Proteomes" id="UP000559404"/>
    </source>
</evidence>
<evidence type="ECO:0000259" key="3">
    <source>
        <dbReference type="Pfam" id="PF08223"/>
    </source>
</evidence>
<feature type="domain" description="Transcriptional repressor PaaX-like central Cas2-like" evidence="4">
    <location>
        <begin position="154"/>
        <end position="229"/>
    </location>
</feature>
<dbReference type="Pfam" id="PF20803">
    <property type="entry name" value="PaaX_M"/>
    <property type="match status" value="1"/>
</dbReference>
<reference evidence="5 6" key="2">
    <citation type="submission" date="2020-08" db="EMBL/GenBank/DDBJ databases">
        <title>Stappia taiwanensis sp. nov., isolated from a coastal thermal spring.</title>
        <authorList>
            <person name="Kampfer P."/>
        </authorList>
    </citation>
    <scope>NUCLEOTIDE SEQUENCE [LARGE SCALE GENOMIC DNA]</scope>
    <source>
        <strain evidence="5 6">DSM 23284</strain>
    </source>
</reference>
<dbReference type="GO" id="GO:0006351">
    <property type="term" value="P:DNA-templated transcription"/>
    <property type="evidence" value="ECO:0007669"/>
    <property type="project" value="TreeGrafter"/>
</dbReference>
<dbReference type="InterPro" id="IPR012906">
    <property type="entry name" value="PaaX-like_N"/>
</dbReference>
<sequence length="332" mass="36737">MFSRVGSRLRLSHELGQVRGAPGRSAQSRSGIAGAGARRQENGVSSAVDEILAGREPGGHEQPAHHRYIVTVFGLYGRPAGKVIPVAALVRLLSELGYEPASVRSSISRLKTKGVLASQKIGGANGYMLSSDLEPHMVAGDERIFCPRAASIGDPWLLASFSVPESERRKRHKIRAGLARMGFGTVAPGLCIAPIRLRREALEYMREHDLADYVEFFVSEPIGSGDLRAKVARWWNLDELASDYRAFLDAFEPEVARWTSLPPDGKEAQREAFRLYVPMVTQWRRLPFLDPGLPPELLPSDWIGITARRVFADLNRVLKPMSERYVDEVIGA</sequence>
<dbReference type="InterPro" id="IPR048846">
    <property type="entry name" value="PaaX-like_central"/>
</dbReference>
<dbReference type="Pfam" id="PF07848">
    <property type="entry name" value="PaaX"/>
    <property type="match status" value="1"/>
</dbReference>
<name>A0A838XU09_9HYPH</name>
<evidence type="ECO:0000313" key="5">
    <source>
        <dbReference type="EMBL" id="MBA4610544.1"/>
    </source>
</evidence>
<dbReference type="Gene3D" id="3.30.70.2650">
    <property type="match status" value="1"/>
</dbReference>
<dbReference type="PANTHER" id="PTHR30319:SF1">
    <property type="entry name" value="TRANSCRIPTIONAL REPRESSOR PAAX"/>
    <property type="match status" value="1"/>
</dbReference>
<dbReference type="Gene3D" id="1.20.58.1460">
    <property type="match status" value="1"/>
</dbReference>
<proteinExistence type="predicted"/>
<evidence type="ECO:0000256" key="1">
    <source>
        <dbReference type="SAM" id="MobiDB-lite"/>
    </source>
</evidence>
<dbReference type="InterPro" id="IPR036388">
    <property type="entry name" value="WH-like_DNA-bd_sf"/>
</dbReference>
<feature type="domain" description="Transcriptional repressor PaaX-like C-terminal" evidence="3">
    <location>
        <begin position="235"/>
        <end position="327"/>
    </location>
</feature>
<feature type="domain" description="Transcriptional repressor PaaX-like N-terminal" evidence="2">
    <location>
        <begin position="69"/>
        <end position="131"/>
    </location>
</feature>
<dbReference type="InterPro" id="IPR013225">
    <property type="entry name" value="PaaX_C"/>
</dbReference>
<dbReference type="Pfam" id="PF08223">
    <property type="entry name" value="PaaX_C"/>
    <property type="match status" value="1"/>
</dbReference>
<dbReference type="EMBL" id="JACEON010000002">
    <property type="protein sequence ID" value="MBA4610544.1"/>
    <property type="molecule type" value="Genomic_DNA"/>
</dbReference>
<evidence type="ECO:0000259" key="2">
    <source>
        <dbReference type="Pfam" id="PF07848"/>
    </source>
</evidence>
<protein>
    <submittedName>
        <fullName evidence="5">Transcriptional regulator</fullName>
    </submittedName>
</protein>
<comment type="caution">
    <text evidence="5">The sequence shown here is derived from an EMBL/GenBank/DDBJ whole genome shotgun (WGS) entry which is preliminary data.</text>
</comment>